<reference evidence="2" key="1">
    <citation type="submission" date="2017-01" db="EMBL/GenBank/DDBJ databases">
        <authorList>
            <person name="Varghese N."/>
            <person name="Submissions S."/>
        </authorList>
    </citation>
    <scope>NUCLEOTIDE SEQUENCE [LARGE SCALE GENOMIC DNA]</scope>
    <source>
        <strain evidence="2">DSM 16176</strain>
    </source>
</reference>
<organism evidence="1 2">
    <name type="scientific">Alicyclobacillus vulcanalis</name>
    <dbReference type="NCBI Taxonomy" id="252246"/>
    <lineage>
        <taxon>Bacteria</taxon>
        <taxon>Bacillati</taxon>
        <taxon>Bacillota</taxon>
        <taxon>Bacilli</taxon>
        <taxon>Bacillales</taxon>
        <taxon>Alicyclobacillaceae</taxon>
        <taxon>Alicyclobacillus</taxon>
    </lineage>
</organism>
<dbReference type="EMBL" id="FTOO01000001">
    <property type="protein sequence ID" value="SIS52057.1"/>
    <property type="molecule type" value="Genomic_DNA"/>
</dbReference>
<evidence type="ECO:0000313" key="2">
    <source>
        <dbReference type="Proteomes" id="UP000186156"/>
    </source>
</evidence>
<dbReference type="Proteomes" id="UP000186156">
    <property type="component" value="Unassembled WGS sequence"/>
</dbReference>
<proteinExistence type="predicted"/>
<dbReference type="STRING" id="252246.SAMN05421799_101148"/>
<dbReference type="OrthoDB" id="2082444at2"/>
<dbReference type="InterPro" id="IPR058705">
    <property type="entry name" value="A_ENA"/>
</dbReference>
<dbReference type="Pfam" id="PF26595">
    <property type="entry name" value="A_ENA"/>
    <property type="match status" value="1"/>
</dbReference>
<sequence>MSMPNIPDIRPDIELTREQVMHLLLASIAMEEMGLAHILNAEGEKLQRAMAQPGLSLADLMGLNDAIERMLRTIIRKELLLQMKLDAVLRMLPGPGECECSEE</sequence>
<gene>
    <name evidence="1" type="ORF">SAMN05421799_101148</name>
</gene>
<keyword evidence="2" id="KW-1185">Reference proteome</keyword>
<evidence type="ECO:0000313" key="1">
    <source>
        <dbReference type="EMBL" id="SIS52057.1"/>
    </source>
</evidence>
<protein>
    <submittedName>
        <fullName evidence="1">Uncharacterized protein</fullName>
    </submittedName>
</protein>
<accession>A0A1N7JRX5</accession>
<dbReference type="AlphaFoldDB" id="A0A1N7JRX5"/>
<name>A0A1N7JRX5_9BACL</name>